<dbReference type="InterPro" id="IPR028098">
    <property type="entry name" value="Glyco_trans_4-like_N"/>
</dbReference>
<dbReference type="PANTHER" id="PTHR45947:SF3">
    <property type="entry name" value="SULFOQUINOVOSYL TRANSFERASE SQD2"/>
    <property type="match status" value="1"/>
</dbReference>
<dbReference type="PANTHER" id="PTHR45947">
    <property type="entry name" value="SULFOQUINOVOSYL TRANSFERASE SQD2"/>
    <property type="match status" value="1"/>
</dbReference>
<gene>
    <name evidence="3" type="ORF">HNR50_000521</name>
</gene>
<name>A0A841R822_9SPIO</name>
<evidence type="ECO:0000259" key="2">
    <source>
        <dbReference type="Pfam" id="PF13439"/>
    </source>
</evidence>
<accession>A0A841R822</accession>
<keyword evidence="4" id="KW-1185">Reference proteome</keyword>
<dbReference type="InterPro" id="IPR050194">
    <property type="entry name" value="Glycosyltransferase_grp1"/>
</dbReference>
<dbReference type="Gene3D" id="3.40.50.2000">
    <property type="entry name" value="Glycogen Phosphorylase B"/>
    <property type="match status" value="2"/>
</dbReference>
<evidence type="ECO:0000313" key="4">
    <source>
        <dbReference type="Proteomes" id="UP000587760"/>
    </source>
</evidence>
<dbReference type="GO" id="GO:0016757">
    <property type="term" value="F:glycosyltransferase activity"/>
    <property type="evidence" value="ECO:0007669"/>
    <property type="project" value="InterPro"/>
</dbReference>
<sequence>MKLVIVIDTWSEGNGGVIATKRLVEELMIRGHQVRVVTTGSHEGDFYEIPGFAPAPVRESLENMGMLFGIGKKKILEEAYKNADLVQIQFPFFMSRNAVKVARKMGIPVLGAAHVQPQNIISAMGKESKLMEFMFYTLFNYCLYDQVDTLHCPSQFAADLFSAHGSKADMKIISNGIPDAYIPEEYDRPDWFGDKFVILNIGRHAMEKRQELLIDGVLKSKYKDNIQLLLCGKGEDSDKLRERGKELPVEPLIRYVSMEEKLHYLNTADLYMHASVVELESLSCLEAIGCGLPCLIGNSPYSAAPQFALDDNFIFEMDDADSLARRIDYLYENRESLKNRKKDVLQMAENFRFKKCVDQMEDLYTEILGSPVNIKDKDAEILV</sequence>
<evidence type="ECO:0000259" key="1">
    <source>
        <dbReference type="Pfam" id="PF00534"/>
    </source>
</evidence>
<dbReference type="SUPFAM" id="SSF53756">
    <property type="entry name" value="UDP-Glycosyltransferase/glycogen phosphorylase"/>
    <property type="match status" value="1"/>
</dbReference>
<proteinExistence type="predicted"/>
<keyword evidence="3" id="KW-0808">Transferase</keyword>
<evidence type="ECO:0000313" key="3">
    <source>
        <dbReference type="EMBL" id="MBB6478888.1"/>
    </source>
</evidence>
<feature type="domain" description="Glycosyltransferase subfamily 4-like N-terminal" evidence="2">
    <location>
        <begin position="14"/>
        <end position="178"/>
    </location>
</feature>
<dbReference type="Proteomes" id="UP000587760">
    <property type="component" value="Unassembled WGS sequence"/>
</dbReference>
<dbReference type="Pfam" id="PF00534">
    <property type="entry name" value="Glycos_transf_1"/>
    <property type="match status" value="1"/>
</dbReference>
<dbReference type="AlphaFoldDB" id="A0A841R822"/>
<dbReference type="EMBL" id="JACHGJ010000001">
    <property type="protein sequence ID" value="MBB6478888.1"/>
    <property type="molecule type" value="Genomic_DNA"/>
</dbReference>
<dbReference type="Pfam" id="PF13439">
    <property type="entry name" value="Glyco_transf_4"/>
    <property type="match status" value="1"/>
</dbReference>
<comment type="caution">
    <text evidence="3">The sequence shown here is derived from an EMBL/GenBank/DDBJ whole genome shotgun (WGS) entry which is preliminary data.</text>
</comment>
<feature type="domain" description="Glycosyl transferase family 1" evidence="1">
    <location>
        <begin position="189"/>
        <end position="342"/>
    </location>
</feature>
<dbReference type="InterPro" id="IPR001296">
    <property type="entry name" value="Glyco_trans_1"/>
</dbReference>
<dbReference type="RefSeq" id="WP_184743305.1">
    <property type="nucleotide sequence ID" value="NZ_JACHGJ010000001.1"/>
</dbReference>
<protein>
    <submittedName>
        <fullName evidence="3">Glycosyltransferase involved in cell wall biosynthesis</fullName>
    </submittedName>
</protein>
<organism evidence="3 4">
    <name type="scientific">Spirochaeta isovalerica</name>
    <dbReference type="NCBI Taxonomy" id="150"/>
    <lineage>
        <taxon>Bacteria</taxon>
        <taxon>Pseudomonadati</taxon>
        <taxon>Spirochaetota</taxon>
        <taxon>Spirochaetia</taxon>
        <taxon>Spirochaetales</taxon>
        <taxon>Spirochaetaceae</taxon>
        <taxon>Spirochaeta</taxon>
    </lineage>
</organism>
<reference evidence="3 4" key="1">
    <citation type="submission" date="2020-08" db="EMBL/GenBank/DDBJ databases">
        <title>Genomic Encyclopedia of Type Strains, Phase IV (KMG-IV): sequencing the most valuable type-strain genomes for metagenomic binning, comparative biology and taxonomic classification.</title>
        <authorList>
            <person name="Goeker M."/>
        </authorList>
    </citation>
    <scope>NUCLEOTIDE SEQUENCE [LARGE SCALE GENOMIC DNA]</scope>
    <source>
        <strain evidence="3 4">DSM 2461</strain>
    </source>
</reference>